<proteinExistence type="inferred from homology"/>
<dbReference type="EMBL" id="LHUR01000031">
    <property type="protein sequence ID" value="KOA18922.1"/>
    <property type="molecule type" value="Genomic_DNA"/>
</dbReference>
<keyword evidence="4" id="KW-1185">Reference proteome</keyword>
<dbReference type="GO" id="GO:0008775">
    <property type="term" value="F:acetate CoA-transferase activity"/>
    <property type="evidence" value="ECO:0007669"/>
    <property type="project" value="UniProtKB-EC"/>
</dbReference>
<dbReference type="InterPro" id="IPR004165">
    <property type="entry name" value="CoA_trans_fam_I"/>
</dbReference>
<evidence type="ECO:0000256" key="1">
    <source>
        <dbReference type="ARBA" id="ARBA00005612"/>
    </source>
</evidence>
<comment type="caution">
    <text evidence="3">The sequence shown here is derived from an EMBL/GenBank/DDBJ whole genome shotgun (WGS) entry which is preliminary data.</text>
</comment>
<dbReference type="Gene3D" id="3.40.1080.10">
    <property type="entry name" value="Glutaconate Coenzyme A-transferase"/>
    <property type="match status" value="1"/>
</dbReference>
<dbReference type="InterPro" id="IPR012792">
    <property type="entry name" value="3-oxoacid_CoA-transf_A"/>
</dbReference>
<reference evidence="4" key="1">
    <citation type="submission" date="2015-08" db="EMBL/GenBank/DDBJ databases">
        <title>Genome sequence of the strict anaerobe Clostridium homopropionicum LuHBu1 (DSM 5847T).</title>
        <authorList>
            <person name="Poehlein A."/>
            <person name="Beck M."/>
            <person name="Schiel-Bengelsdorf B."/>
            <person name="Bengelsdorf F.R."/>
            <person name="Daniel R."/>
            <person name="Duerre P."/>
        </authorList>
    </citation>
    <scope>NUCLEOTIDE SEQUENCE [LARGE SCALE GENOMIC DNA]</scope>
    <source>
        <strain evidence="4">DSM 5847</strain>
    </source>
</reference>
<organism evidence="3 4">
    <name type="scientific">Clostridium homopropionicum DSM 5847</name>
    <dbReference type="NCBI Taxonomy" id="1121318"/>
    <lineage>
        <taxon>Bacteria</taxon>
        <taxon>Bacillati</taxon>
        <taxon>Bacillota</taxon>
        <taxon>Clostridia</taxon>
        <taxon>Eubacteriales</taxon>
        <taxon>Clostridiaceae</taxon>
        <taxon>Clostridium</taxon>
    </lineage>
</organism>
<dbReference type="Proteomes" id="UP000037043">
    <property type="component" value="Unassembled WGS sequence"/>
</dbReference>
<accession>A0A0L6Z7H5</accession>
<keyword evidence="2 3" id="KW-0808">Transferase</keyword>
<dbReference type="PROSITE" id="PS01273">
    <property type="entry name" value="COA_TRANSF_1"/>
    <property type="match status" value="1"/>
</dbReference>
<dbReference type="EC" id="2.8.3.8" evidence="3"/>
<dbReference type="Pfam" id="PF01144">
    <property type="entry name" value="CoA_trans"/>
    <property type="match status" value="1"/>
</dbReference>
<dbReference type="SUPFAM" id="SSF100950">
    <property type="entry name" value="NagB/RpiA/CoA transferase-like"/>
    <property type="match status" value="1"/>
</dbReference>
<dbReference type="NCBIfam" id="TIGR02429">
    <property type="entry name" value="pcaI_scoA_fam"/>
    <property type="match status" value="1"/>
</dbReference>
<dbReference type="InterPro" id="IPR037171">
    <property type="entry name" value="NagB/RpiA_transferase-like"/>
</dbReference>
<dbReference type="STRING" id="36844.SAMN04488501_10993"/>
<protein>
    <submittedName>
        <fullName evidence="3">Acetate CoA-transferase subunit alpha</fullName>
        <ecNumber evidence="3">2.8.3.8</ecNumber>
    </submittedName>
</protein>
<evidence type="ECO:0000313" key="4">
    <source>
        <dbReference type="Proteomes" id="UP000037043"/>
    </source>
</evidence>
<comment type="similarity">
    <text evidence="1">Belongs to the 3-oxoacid CoA-transferase subunit A family.</text>
</comment>
<evidence type="ECO:0000256" key="2">
    <source>
        <dbReference type="ARBA" id="ARBA00022679"/>
    </source>
</evidence>
<dbReference type="AlphaFoldDB" id="A0A0L6Z7H5"/>
<dbReference type="InterPro" id="IPR004163">
    <property type="entry name" value="CoA_transf_BS"/>
</dbReference>
<dbReference type="SMART" id="SM00882">
    <property type="entry name" value="CoA_trans"/>
    <property type="match status" value="1"/>
</dbReference>
<name>A0A0L6Z7H5_9CLOT</name>
<dbReference type="RefSeq" id="WP_052222146.1">
    <property type="nucleotide sequence ID" value="NZ_LHUR01000031.1"/>
</dbReference>
<sequence length="237" mass="25770">MASIQTYQEAVSQIKNGMSIMIGGFLDVGAPLKMIEGLSRSGVKDLTLIQTVASFPGGSNNIGKLIKNRQIKKLICSHIGSNPEILKQYKEGTLEVEINPIKTLIERIRATGAGLGAIVTENGLETEIGEGRATITIDDKDYLLYQPLKADVAIIKGYRADRAGNIQYKHTLKGANPIMASAADIVLAEVEEVVEVGKIPYESVGTPGNLVGIIIENNSFHQREKCFNEYYAKVHNL</sequence>
<evidence type="ECO:0000313" key="3">
    <source>
        <dbReference type="EMBL" id="KOA18922.1"/>
    </source>
</evidence>
<dbReference type="PANTHER" id="PTHR13707">
    <property type="entry name" value="KETOACID-COENZYME A TRANSFERASE"/>
    <property type="match status" value="1"/>
</dbReference>
<dbReference type="PATRIC" id="fig|1121318.3.peg.2675"/>
<gene>
    <name evidence="3" type="primary">atoD_3</name>
    <name evidence="3" type="ORF">CLHOM_26620</name>
</gene>
<dbReference type="PANTHER" id="PTHR13707:SF60">
    <property type="entry name" value="ACETATE COA-TRANSFERASE SUBUNIT ALPHA"/>
    <property type="match status" value="1"/>
</dbReference>